<dbReference type="PANTHER" id="PTHR43877">
    <property type="entry name" value="AMINOALKYLPHOSPHONATE N-ACETYLTRANSFERASE-RELATED-RELATED"/>
    <property type="match status" value="1"/>
</dbReference>
<keyword evidence="5" id="KW-1185">Reference proteome</keyword>
<dbReference type="EMBL" id="JACIFU010000001">
    <property type="protein sequence ID" value="MBB4173514.1"/>
    <property type="molecule type" value="Genomic_DNA"/>
</dbReference>
<dbReference type="Gene3D" id="3.40.630.30">
    <property type="match status" value="1"/>
</dbReference>
<organism evidence="4 5">
    <name type="scientific">Sulfitobacter noctilucicola</name>
    <dbReference type="NCBI Taxonomy" id="1342301"/>
    <lineage>
        <taxon>Bacteria</taxon>
        <taxon>Pseudomonadati</taxon>
        <taxon>Pseudomonadota</taxon>
        <taxon>Alphaproteobacteria</taxon>
        <taxon>Rhodobacterales</taxon>
        <taxon>Roseobacteraceae</taxon>
        <taxon>Sulfitobacter</taxon>
    </lineage>
</organism>
<comment type="caution">
    <text evidence="4">The sequence shown here is derived from an EMBL/GenBank/DDBJ whole genome shotgun (WGS) entry which is preliminary data.</text>
</comment>
<dbReference type="Proteomes" id="UP000565745">
    <property type="component" value="Unassembled WGS sequence"/>
</dbReference>
<dbReference type="InterPro" id="IPR050832">
    <property type="entry name" value="Bact_Acetyltransf"/>
</dbReference>
<accession>A0A7W6Q3W0</accession>
<keyword evidence="1 4" id="KW-0808">Transferase</keyword>
<dbReference type="OrthoDB" id="6172743at2"/>
<dbReference type="GO" id="GO:0016747">
    <property type="term" value="F:acyltransferase activity, transferring groups other than amino-acyl groups"/>
    <property type="evidence" value="ECO:0007669"/>
    <property type="project" value="InterPro"/>
</dbReference>
<evidence type="ECO:0000313" key="5">
    <source>
        <dbReference type="Proteomes" id="UP000565745"/>
    </source>
</evidence>
<evidence type="ECO:0000256" key="2">
    <source>
        <dbReference type="ARBA" id="ARBA00023315"/>
    </source>
</evidence>
<dbReference type="InterPro" id="IPR000182">
    <property type="entry name" value="GNAT_dom"/>
</dbReference>
<dbReference type="AlphaFoldDB" id="A0A7W6Q3W0"/>
<dbReference type="Pfam" id="PF00583">
    <property type="entry name" value="Acetyltransf_1"/>
    <property type="match status" value="1"/>
</dbReference>
<sequence>MEFRKAQDQDAEGIAALWHSGWHSGHAAHVPAKLVATRTADEFLERTRAHLERTVVSEVSGQLAGFYMLKEDELYQFYIDAGFRGTGAALEQMRHVEEAMRGRIAWLACAVGNLRAATFYEKCGWVRQGTFVYAVETSAGPMDVDEWRYQKDLR</sequence>
<feature type="domain" description="N-acetyltransferase" evidence="3">
    <location>
        <begin position="1"/>
        <end position="154"/>
    </location>
</feature>
<gene>
    <name evidence="4" type="ORF">GGR93_001275</name>
</gene>
<evidence type="ECO:0000256" key="1">
    <source>
        <dbReference type="ARBA" id="ARBA00022679"/>
    </source>
</evidence>
<reference evidence="4 5" key="1">
    <citation type="submission" date="2020-08" db="EMBL/GenBank/DDBJ databases">
        <title>Genomic Encyclopedia of Type Strains, Phase IV (KMG-IV): sequencing the most valuable type-strain genomes for metagenomic binning, comparative biology and taxonomic classification.</title>
        <authorList>
            <person name="Goeker M."/>
        </authorList>
    </citation>
    <scope>NUCLEOTIDE SEQUENCE [LARGE SCALE GENOMIC DNA]</scope>
    <source>
        <strain evidence="4 5">DSM 101015</strain>
    </source>
</reference>
<dbReference type="RefSeq" id="WP_025054453.1">
    <property type="nucleotide sequence ID" value="NZ_JACIFU010000001.1"/>
</dbReference>
<dbReference type="PANTHER" id="PTHR43877:SF2">
    <property type="entry name" value="AMINOALKYLPHOSPHONATE N-ACETYLTRANSFERASE-RELATED"/>
    <property type="match status" value="1"/>
</dbReference>
<dbReference type="InterPro" id="IPR016181">
    <property type="entry name" value="Acyl_CoA_acyltransferase"/>
</dbReference>
<name>A0A7W6Q3W0_9RHOB</name>
<dbReference type="PROSITE" id="PS51186">
    <property type="entry name" value="GNAT"/>
    <property type="match status" value="1"/>
</dbReference>
<dbReference type="SUPFAM" id="SSF55729">
    <property type="entry name" value="Acyl-CoA N-acyltransferases (Nat)"/>
    <property type="match status" value="1"/>
</dbReference>
<evidence type="ECO:0000313" key="4">
    <source>
        <dbReference type="EMBL" id="MBB4173514.1"/>
    </source>
</evidence>
<keyword evidence="2" id="KW-0012">Acyltransferase</keyword>
<protein>
    <submittedName>
        <fullName evidence="4">GNAT superfamily N-acetyltransferase</fullName>
    </submittedName>
</protein>
<proteinExistence type="predicted"/>
<evidence type="ECO:0000259" key="3">
    <source>
        <dbReference type="PROSITE" id="PS51186"/>
    </source>
</evidence>